<gene>
    <name evidence="7" type="primary">tqsA_1</name>
    <name evidence="7" type="ORF">ETAA1_06380</name>
</gene>
<feature type="transmembrane region" description="Helical" evidence="6">
    <location>
        <begin position="242"/>
        <end position="263"/>
    </location>
</feature>
<evidence type="ECO:0000313" key="8">
    <source>
        <dbReference type="Proteomes" id="UP000319576"/>
    </source>
</evidence>
<dbReference type="InterPro" id="IPR002549">
    <property type="entry name" value="AI-2E-like"/>
</dbReference>
<dbReference type="Pfam" id="PF01594">
    <property type="entry name" value="AI-2E_transport"/>
    <property type="match status" value="1"/>
</dbReference>
<dbReference type="AlphaFoldDB" id="A0A517XMM5"/>
<feature type="transmembrane region" description="Helical" evidence="6">
    <location>
        <begin position="212"/>
        <end position="236"/>
    </location>
</feature>
<dbReference type="PANTHER" id="PTHR21716:SF64">
    <property type="entry name" value="AI-2 TRANSPORT PROTEIN TQSA"/>
    <property type="match status" value="1"/>
</dbReference>
<dbReference type="GO" id="GO:0055085">
    <property type="term" value="P:transmembrane transport"/>
    <property type="evidence" value="ECO:0007669"/>
    <property type="project" value="TreeGrafter"/>
</dbReference>
<dbReference type="EMBL" id="CP036273">
    <property type="protein sequence ID" value="QDU18742.1"/>
    <property type="molecule type" value="Genomic_DNA"/>
</dbReference>
<dbReference type="Proteomes" id="UP000319576">
    <property type="component" value="Chromosome"/>
</dbReference>
<organism evidence="7 8">
    <name type="scientific">Urbifossiella limnaea</name>
    <dbReference type="NCBI Taxonomy" id="2528023"/>
    <lineage>
        <taxon>Bacteria</taxon>
        <taxon>Pseudomonadati</taxon>
        <taxon>Planctomycetota</taxon>
        <taxon>Planctomycetia</taxon>
        <taxon>Gemmatales</taxon>
        <taxon>Gemmataceae</taxon>
        <taxon>Urbifossiella</taxon>
    </lineage>
</organism>
<evidence type="ECO:0000256" key="3">
    <source>
        <dbReference type="ARBA" id="ARBA00022692"/>
    </source>
</evidence>
<evidence type="ECO:0000256" key="1">
    <source>
        <dbReference type="ARBA" id="ARBA00004141"/>
    </source>
</evidence>
<evidence type="ECO:0000256" key="6">
    <source>
        <dbReference type="SAM" id="Phobius"/>
    </source>
</evidence>
<comment type="subcellular location">
    <subcellularLocation>
        <location evidence="1">Membrane</location>
        <topology evidence="1">Multi-pass membrane protein</topology>
    </subcellularLocation>
</comment>
<feature type="transmembrane region" description="Helical" evidence="6">
    <location>
        <begin position="270"/>
        <end position="287"/>
    </location>
</feature>
<protein>
    <submittedName>
        <fullName evidence="7">AI-2 transport protein TqsA</fullName>
    </submittedName>
</protein>
<accession>A0A517XMM5</accession>
<dbReference type="PANTHER" id="PTHR21716">
    <property type="entry name" value="TRANSMEMBRANE PROTEIN"/>
    <property type="match status" value="1"/>
</dbReference>
<feature type="transmembrane region" description="Helical" evidence="6">
    <location>
        <begin position="36"/>
        <end position="55"/>
    </location>
</feature>
<comment type="similarity">
    <text evidence="2">Belongs to the autoinducer-2 exporter (AI-2E) (TC 2.A.86) family.</text>
</comment>
<feature type="transmembrane region" description="Helical" evidence="6">
    <location>
        <begin position="307"/>
        <end position="334"/>
    </location>
</feature>
<evidence type="ECO:0000313" key="7">
    <source>
        <dbReference type="EMBL" id="QDU18742.1"/>
    </source>
</evidence>
<dbReference type="KEGG" id="uli:ETAA1_06380"/>
<proteinExistence type="inferred from homology"/>
<sequence length="348" mass="36373">MTELPPWRDPSAVRTAAAAVIAAAAGWFLLRELGPVVRPLLFAVILAYVILPYHSRLRHKMSAAASLALLGGAAVLVVAGIAVVVYASALSLAEELPALQKQAVALLHGGDDWVKDRLPWLHRAEGGKQIEEQLAAQVAGVVAPMLAAAAGIVGDAVVIGLYLLFLLGEAAQLPERVRASYPPERADSILKVAGDVNAAIVSYLKAKVISSLAIAAPVGLILAAFGVPFAPLWAVLTFLCNFIPYIGSVVAYLLPVGFAFLRLPLGWQPVAVAVLVLGCHLASAMLVEPMLLGRAVGLSPLVILGSLAFWGLLWGVPGMFLAVPLTVVAVIVMGHFDTTRPLARLLGG</sequence>
<dbReference type="OrthoDB" id="9799225at2"/>
<keyword evidence="4 6" id="KW-1133">Transmembrane helix</keyword>
<evidence type="ECO:0000256" key="5">
    <source>
        <dbReference type="ARBA" id="ARBA00023136"/>
    </source>
</evidence>
<keyword evidence="8" id="KW-1185">Reference proteome</keyword>
<dbReference type="RefSeq" id="WP_145234237.1">
    <property type="nucleotide sequence ID" value="NZ_CP036273.1"/>
</dbReference>
<evidence type="ECO:0000256" key="4">
    <source>
        <dbReference type="ARBA" id="ARBA00022989"/>
    </source>
</evidence>
<keyword evidence="5 6" id="KW-0472">Membrane</keyword>
<reference evidence="7 8" key="1">
    <citation type="submission" date="2019-02" db="EMBL/GenBank/DDBJ databases">
        <title>Deep-cultivation of Planctomycetes and their phenomic and genomic characterization uncovers novel biology.</title>
        <authorList>
            <person name="Wiegand S."/>
            <person name="Jogler M."/>
            <person name="Boedeker C."/>
            <person name="Pinto D."/>
            <person name="Vollmers J."/>
            <person name="Rivas-Marin E."/>
            <person name="Kohn T."/>
            <person name="Peeters S.H."/>
            <person name="Heuer A."/>
            <person name="Rast P."/>
            <person name="Oberbeckmann S."/>
            <person name="Bunk B."/>
            <person name="Jeske O."/>
            <person name="Meyerdierks A."/>
            <person name="Storesund J.E."/>
            <person name="Kallscheuer N."/>
            <person name="Luecker S."/>
            <person name="Lage O.M."/>
            <person name="Pohl T."/>
            <person name="Merkel B.J."/>
            <person name="Hornburger P."/>
            <person name="Mueller R.-W."/>
            <person name="Bruemmer F."/>
            <person name="Labrenz M."/>
            <person name="Spormann A.M."/>
            <person name="Op den Camp H."/>
            <person name="Overmann J."/>
            <person name="Amann R."/>
            <person name="Jetten M.S.M."/>
            <person name="Mascher T."/>
            <person name="Medema M.H."/>
            <person name="Devos D.P."/>
            <person name="Kaster A.-K."/>
            <person name="Ovreas L."/>
            <person name="Rohde M."/>
            <person name="Galperin M.Y."/>
            <person name="Jogler C."/>
        </authorList>
    </citation>
    <scope>NUCLEOTIDE SEQUENCE [LARGE SCALE GENOMIC DNA]</scope>
    <source>
        <strain evidence="7 8">ETA_A1</strain>
    </source>
</reference>
<name>A0A517XMM5_9BACT</name>
<keyword evidence="3 6" id="KW-0812">Transmembrane</keyword>
<feature type="transmembrane region" description="Helical" evidence="6">
    <location>
        <begin position="145"/>
        <end position="168"/>
    </location>
</feature>
<evidence type="ECO:0000256" key="2">
    <source>
        <dbReference type="ARBA" id="ARBA00009773"/>
    </source>
</evidence>
<feature type="transmembrane region" description="Helical" evidence="6">
    <location>
        <begin position="67"/>
        <end position="89"/>
    </location>
</feature>
<dbReference type="GO" id="GO:0016020">
    <property type="term" value="C:membrane"/>
    <property type="evidence" value="ECO:0007669"/>
    <property type="project" value="UniProtKB-SubCell"/>
</dbReference>
<feature type="transmembrane region" description="Helical" evidence="6">
    <location>
        <begin position="12"/>
        <end position="30"/>
    </location>
</feature>